<dbReference type="Pfam" id="PF20247">
    <property type="entry name" value="DUF6602"/>
    <property type="match status" value="1"/>
</dbReference>
<feature type="region of interest" description="Disordered" evidence="1">
    <location>
        <begin position="794"/>
        <end position="825"/>
    </location>
</feature>
<evidence type="ECO:0000313" key="4">
    <source>
        <dbReference type="Proteomes" id="UP000179807"/>
    </source>
</evidence>
<feature type="domain" description="DUF6602" evidence="2">
    <location>
        <begin position="524"/>
        <end position="620"/>
    </location>
</feature>
<dbReference type="CDD" id="cd21173">
    <property type="entry name" value="NucC-like"/>
    <property type="match status" value="1"/>
</dbReference>
<dbReference type="InterPro" id="IPR046537">
    <property type="entry name" value="DUF6602"/>
</dbReference>
<accession>A0A1J4KL20</accession>
<feature type="compositionally biased region" description="Polar residues" evidence="1">
    <location>
        <begin position="812"/>
        <end position="825"/>
    </location>
</feature>
<dbReference type="PANTHER" id="PTHR42869">
    <property type="entry name" value="SLL0572 PROTEIN"/>
    <property type="match status" value="1"/>
</dbReference>
<gene>
    <name evidence="3" type="ORF">TRFO_18376</name>
</gene>
<keyword evidence="4" id="KW-1185">Reference proteome</keyword>
<dbReference type="EMBL" id="MLAK01000574">
    <property type="protein sequence ID" value="OHT11991.1"/>
    <property type="molecule type" value="Genomic_DNA"/>
</dbReference>
<dbReference type="AlphaFoldDB" id="A0A1J4KL20"/>
<dbReference type="InterPro" id="IPR053199">
    <property type="entry name" value="cDPG_synthetase-like"/>
</dbReference>
<organism evidence="3 4">
    <name type="scientific">Tritrichomonas foetus</name>
    <dbReference type="NCBI Taxonomy" id="1144522"/>
    <lineage>
        <taxon>Eukaryota</taxon>
        <taxon>Metamonada</taxon>
        <taxon>Parabasalia</taxon>
        <taxon>Tritrichomonadida</taxon>
        <taxon>Tritrichomonadidae</taxon>
        <taxon>Tritrichomonas</taxon>
    </lineage>
</organism>
<sequence>MKSFSHPKVKSFKRSLFKFPHLFKVINGQSTATQILSEFRMSNENYPNSQSRTLILGCDFPTFHSYWRNYSHTQENDVIGFVYCLPGPPPIQSFRGASHDPIEVFGLDDLENVIQDKHIKKCEIQVSGLSIPQVHSILNRVISTGTCSVEFLPPKEIAIRSFKPLIVISSIAPRIGKTQLTRYFCSVLRSINRKVAIIIPISMIDPMKDIFVVEQGPHYEFKENDPIPPNILSTDDEWQIQQYQKAGAFRIYATSDCRKAIISAEQHSDIILFDAKGCEYPSVEERAKFCVVTEETLQKVRESSLWPGLVNVMSSPNIVYISTETMTPNDKQQQILSRILSHRKIFYAHSKSQFLNSNPDLASEFTNHSFIAIDHKDSQGDATELIKELGASESQIDPSPFLTEGLEVQNKTIVSFIERCMSPTAEIKEKNDEEMAKIVNAVNSSDADVVVVSLQKDLRNFIPDKKVLYITREIQDVGNHLYNWLSQFSPDNNAPPLKRHFEAQVDILMKMAEASDRELFVTNNDSSNREAFCRLFLSSHLPPGFRVTTGEIIDSFSNITGQLDVVIVTDECPRMTIDATASVIAPILADSVLGVVEVKTSLTLESLKKALSQLRPVKALMPTHATLQQPDGTVIQDPLGGKIITGIFAFNPSEKIDQQVFDTVALYPRVADFIVLPEAFGYFYAETLKVCGISVNDADIVNGYVRYTARGMGLAIIFGILNCLAATRKFSGSNCVRYLGGCWGGQAEEITRRAKDTEKYLQSLAPIFTQKADPDLKKQYFQAKNQLMSYLSEVKPGRGRSLSDAQGGPPSRLNQAKSTPPFNGP</sequence>
<dbReference type="RefSeq" id="XP_068365127.1">
    <property type="nucleotide sequence ID" value="XM_068500148.1"/>
</dbReference>
<name>A0A1J4KL20_9EUKA</name>
<dbReference type="Proteomes" id="UP000179807">
    <property type="component" value="Unassembled WGS sequence"/>
</dbReference>
<dbReference type="OrthoDB" id="10263204at2759"/>
<reference evidence="3" key="1">
    <citation type="submission" date="2016-10" db="EMBL/GenBank/DDBJ databases">
        <authorList>
            <person name="Benchimol M."/>
            <person name="Almeida L.G."/>
            <person name="Vasconcelos A.T."/>
            <person name="Perreira-Neves A."/>
            <person name="Rosa I.A."/>
            <person name="Tasca T."/>
            <person name="Bogo M.R."/>
            <person name="de Souza W."/>
        </authorList>
    </citation>
    <scope>NUCLEOTIDE SEQUENCE [LARGE SCALE GENOMIC DNA]</scope>
    <source>
        <strain evidence="3">K</strain>
    </source>
</reference>
<protein>
    <recommendedName>
        <fullName evidence="2">DUF6602 domain-containing protein</fullName>
    </recommendedName>
</protein>
<comment type="caution">
    <text evidence="3">The sequence shown here is derived from an EMBL/GenBank/DDBJ whole genome shotgun (WGS) entry which is preliminary data.</text>
</comment>
<dbReference type="GeneID" id="94834852"/>
<evidence type="ECO:0000259" key="2">
    <source>
        <dbReference type="Pfam" id="PF20247"/>
    </source>
</evidence>
<evidence type="ECO:0000313" key="3">
    <source>
        <dbReference type="EMBL" id="OHT11991.1"/>
    </source>
</evidence>
<dbReference type="VEuPathDB" id="TrichDB:TRFO_18376"/>
<dbReference type="PANTHER" id="PTHR42869:SF1">
    <property type="entry name" value="SLL0572 PROTEIN"/>
    <property type="match status" value="1"/>
</dbReference>
<proteinExistence type="predicted"/>
<evidence type="ECO:0000256" key="1">
    <source>
        <dbReference type="SAM" id="MobiDB-lite"/>
    </source>
</evidence>